<name>W0PLM2_ADVMD</name>
<dbReference type="InterPro" id="IPR002347">
    <property type="entry name" value="SDR_fam"/>
</dbReference>
<dbReference type="CDD" id="cd05233">
    <property type="entry name" value="SDR_c"/>
    <property type="match status" value="1"/>
</dbReference>
<dbReference type="Gene3D" id="3.40.50.720">
    <property type="entry name" value="NAD(P)-binding Rossmann-like Domain"/>
    <property type="match status" value="2"/>
</dbReference>
<accession>W0PLM2</accession>
<organism evidence="3 4">
    <name type="scientific">Advenella mimigardefordensis (strain DSM 17166 / LMG 22922 / DPN7)</name>
    <dbReference type="NCBI Taxonomy" id="1247726"/>
    <lineage>
        <taxon>Bacteria</taxon>
        <taxon>Pseudomonadati</taxon>
        <taxon>Pseudomonadota</taxon>
        <taxon>Betaproteobacteria</taxon>
        <taxon>Burkholderiales</taxon>
        <taxon>Alcaligenaceae</taxon>
    </lineage>
</organism>
<dbReference type="EMBL" id="CP003915">
    <property type="protein sequence ID" value="AHG65888.1"/>
    <property type="molecule type" value="Genomic_DNA"/>
</dbReference>
<keyword evidence="2" id="KW-0560">Oxidoreductase</keyword>
<evidence type="ECO:0000313" key="4">
    <source>
        <dbReference type="Proteomes" id="UP000019095"/>
    </source>
</evidence>
<dbReference type="GO" id="GO:0048038">
    <property type="term" value="F:quinone binding"/>
    <property type="evidence" value="ECO:0007669"/>
    <property type="project" value="TreeGrafter"/>
</dbReference>
<dbReference type="PANTHER" id="PTHR42760:SF133">
    <property type="entry name" value="3-OXOACYL-[ACYL-CARRIER-PROTEIN] REDUCTASE"/>
    <property type="match status" value="1"/>
</dbReference>
<dbReference type="SUPFAM" id="SSF51735">
    <property type="entry name" value="NAD(P)-binding Rossmann-fold domains"/>
    <property type="match status" value="1"/>
</dbReference>
<dbReference type="STRING" id="1247726.MIM_c38310"/>
<dbReference type="InterPro" id="IPR036291">
    <property type="entry name" value="NAD(P)-bd_dom_sf"/>
</dbReference>
<dbReference type="PATRIC" id="fig|1247726.3.peg.4228"/>
<proteinExistence type="inferred from homology"/>
<dbReference type="GO" id="GO:0006633">
    <property type="term" value="P:fatty acid biosynthetic process"/>
    <property type="evidence" value="ECO:0007669"/>
    <property type="project" value="TreeGrafter"/>
</dbReference>
<gene>
    <name evidence="3" type="ORF">MIM_c38310</name>
</gene>
<dbReference type="PRINTS" id="PR00081">
    <property type="entry name" value="GDHRDH"/>
</dbReference>
<dbReference type="eggNOG" id="COG1028">
    <property type="taxonomic scope" value="Bacteria"/>
</dbReference>
<dbReference type="PANTHER" id="PTHR42760">
    <property type="entry name" value="SHORT-CHAIN DEHYDROGENASES/REDUCTASES FAMILY MEMBER"/>
    <property type="match status" value="1"/>
</dbReference>
<dbReference type="Proteomes" id="UP000019095">
    <property type="component" value="Chromosome"/>
</dbReference>
<dbReference type="HOGENOM" id="CLU_713041_0_0_4"/>
<dbReference type="PRINTS" id="PR00080">
    <property type="entry name" value="SDRFAMILY"/>
</dbReference>
<dbReference type="Pfam" id="PF13561">
    <property type="entry name" value="adh_short_C2"/>
    <property type="match status" value="1"/>
</dbReference>
<dbReference type="KEGG" id="amim:MIM_c38310"/>
<dbReference type="AlphaFoldDB" id="W0PLM2"/>
<evidence type="ECO:0000256" key="2">
    <source>
        <dbReference type="ARBA" id="ARBA00023002"/>
    </source>
</evidence>
<evidence type="ECO:0000256" key="1">
    <source>
        <dbReference type="ARBA" id="ARBA00006484"/>
    </source>
</evidence>
<comment type="similarity">
    <text evidence="1">Belongs to the short-chain dehydrogenases/reductases (SDR) family.</text>
</comment>
<evidence type="ECO:0000313" key="3">
    <source>
        <dbReference type="EMBL" id="AHG65888.1"/>
    </source>
</evidence>
<sequence length="423" mass="44209">MARQAMTISTVLITGAASGIGRASAMLFASRGWRCILVDRNATALAEVLGTLSSSGRSEGVNEITHLSRTVDLTVPAEIQSLADATLVLDAVINNAGMSDTSGLPLTDQDVEQLDRLVALNLRAPALVIEAVAAQLRPGARIVNVASGAALHAIPLRGAYSATKAGLLAQTQALAAARPDLCVTVLCPGFVRTELVAELIDIGRLQPKNIVAKIPLGRMAEPRDMAEALFFLASTGAAALSGEWLSVDGGSAIFGGSKPFAPAALQPLSFECTVDYQLAGNPSAAWAVALGGANPEDANVADGEPRYLATLDFSCLHAQHGQMLQTVHRAARRYTSQNGPHSSLTLLMPANRSAVQWQQAGDMAAARMLIHSLACELGPRAMRVNAIEINPDAPADALVPLMRFVSGARMQFMTGQIIRAPGA</sequence>
<keyword evidence="4" id="KW-1185">Reference proteome</keyword>
<reference evidence="3 4" key="1">
    <citation type="journal article" date="2014" name="Microbiology">
        <title>Unravelling the complete genome sequence of Advenella mimigardefordensis strain DPN7T and novel insights in the catabolism of the xenobiotic polythioester precursor 3,3'-dithiodipropionate.</title>
        <authorList>
            <person name="Wubbeler J.H."/>
            <person name="Hiessl S."/>
            <person name="Schuldes J."/>
            <person name="Thurmer A."/>
            <person name="Daniel R."/>
            <person name="Steinbuchel A."/>
        </authorList>
    </citation>
    <scope>NUCLEOTIDE SEQUENCE [LARGE SCALE GENOMIC DNA]</scope>
    <source>
        <strain evidence="4">DSM 17166 / LMG 22922 / DPN7</strain>
    </source>
</reference>
<protein>
    <submittedName>
        <fullName evidence="3">Putative oxidoreductase, SDR family</fullName>
    </submittedName>
</protein>
<dbReference type="GO" id="GO:0016616">
    <property type="term" value="F:oxidoreductase activity, acting on the CH-OH group of donors, NAD or NADP as acceptor"/>
    <property type="evidence" value="ECO:0007669"/>
    <property type="project" value="TreeGrafter"/>
</dbReference>